<name>A0A109JX07_9HYPH</name>
<dbReference type="SMART" id="SM00382">
    <property type="entry name" value="AAA"/>
    <property type="match status" value="1"/>
</dbReference>
<dbReference type="SUPFAM" id="SSF90123">
    <property type="entry name" value="ABC transporter transmembrane region"/>
    <property type="match status" value="1"/>
</dbReference>
<keyword evidence="6" id="KW-0547">Nucleotide-binding</keyword>
<dbReference type="InterPro" id="IPR039421">
    <property type="entry name" value="Type_1_exporter"/>
</dbReference>
<sequence length="583" mass="61828">MSETGSLSQPRPFFGLFSSLRVGALGLGVTSCLVNILALSGSFFMLQVYDRVIPSRSLPTLVGLVIIVVSLFAFQWLLDLTRSLLLGQIGRAVDERFSGRAFLSVALSASRKPAPGDGLQTIRDIDTVRGFLSGPGPGALFDLPWMPFYLALCFLFHHWIGLTAVAGALLLTGLALLAELKSRGPTRETATILSERMAFAETARRNSEAVVAMGFGGMLSARWAEVNRRHLDSHLRTATFVNSLSTLSRSARMLLQSAVLAVGAILVIRQEATGGIMIASSILVSRALAPIELAIAHWRGFAAARQAWARLDREVQLSDGRLHDVALPAARQSLAVENLHLAAPGSKIPIIRGLSFEVQAGEAVGIVGPSASGKSSLARGIVGLWPALAGDIRLDGASLSQWTAEALGRNIGYLPQDVSLFDGTIADNIARFDPEASSELIIAAARAAGVYDMIVSFADGFDTRIGEQGRTLSAGQRQRIGLARALYADPFLVVLDEPNSNLDVQGELALSQAIESVRSRQGVVLIIAHRASALSVVDKVLVLEGGRGKAFGPKNDVLKTGPKSVAATGSFVRLLRAGGELSS</sequence>
<dbReference type="PROSITE" id="PS50893">
    <property type="entry name" value="ABC_TRANSPORTER_2"/>
    <property type="match status" value="1"/>
</dbReference>
<dbReference type="InterPro" id="IPR003593">
    <property type="entry name" value="AAA+_ATPase"/>
</dbReference>
<dbReference type="GO" id="GO:0030253">
    <property type="term" value="P:protein secretion by the type I secretion system"/>
    <property type="evidence" value="ECO:0007669"/>
    <property type="project" value="InterPro"/>
</dbReference>
<keyword evidence="14" id="KW-1185">Reference proteome</keyword>
<feature type="domain" description="ABC transporter" evidence="11">
    <location>
        <begin position="334"/>
        <end position="570"/>
    </location>
</feature>
<dbReference type="Pfam" id="PF00664">
    <property type="entry name" value="ABC_membrane"/>
    <property type="match status" value="1"/>
</dbReference>
<dbReference type="InterPro" id="IPR011527">
    <property type="entry name" value="ABC1_TM_dom"/>
</dbReference>
<keyword evidence="9 10" id="KW-0472">Membrane</keyword>
<dbReference type="OrthoDB" id="9808328at2"/>
<feature type="transmembrane region" description="Helical" evidence="10">
    <location>
        <begin position="20"/>
        <end position="46"/>
    </location>
</feature>
<dbReference type="Pfam" id="PF00005">
    <property type="entry name" value="ABC_tran"/>
    <property type="match status" value="1"/>
</dbReference>
<dbReference type="EMBL" id="LNCD01000034">
    <property type="protein sequence ID" value="KWV56665.1"/>
    <property type="molecule type" value="Genomic_DNA"/>
</dbReference>
<evidence type="ECO:0000313" key="14">
    <source>
        <dbReference type="Proteomes" id="UP000068164"/>
    </source>
</evidence>
<evidence type="ECO:0000256" key="6">
    <source>
        <dbReference type="ARBA" id="ARBA00022741"/>
    </source>
</evidence>
<dbReference type="PROSITE" id="PS00211">
    <property type="entry name" value="ABC_TRANSPORTER_1"/>
    <property type="match status" value="1"/>
</dbReference>
<feature type="transmembrane region" description="Helical" evidence="10">
    <location>
        <begin position="58"/>
        <end position="78"/>
    </location>
</feature>
<dbReference type="RefSeq" id="WP_062369118.1">
    <property type="nucleotide sequence ID" value="NZ_LNCD01000034.1"/>
</dbReference>
<keyword evidence="7" id="KW-0067">ATP-binding</keyword>
<evidence type="ECO:0000313" key="13">
    <source>
        <dbReference type="EMBL" id="KWV56665.1"/>
    </source>
</evidence>
<evidence type="ECO:0000256" key="3">
    <source>
        <dbReference type="ARBA" id="ARBA00022448"/>
    </source>
</evidence>
<evidence type="ECO:0000256" key="7">
    <source>
        <dbReference type="ARBA" id="ARBA00022840"/>
    </source>
</evidence>
<dbReference type="InterPro" id="IPR010128">
    <property type="entry name" value="ATPase_T1SS_PrtD-like"/>
</dbReference>
<feature type="domain" description="ABC transmembrane type-1" evidence="12">
    <location>
        <begin position="25"/>
        <end position="303"/>
    </location>
</feature>
<evidence type="ECO:0000259" key="12">
    <source>
        <dbReference type="PROSITE" id="PS50929"/>
    </source>
</evidence>
<evidence type="ECO:0000256" key="9">
    <source>
        <dbReference type="ARBA" id="ARBA00023136"/>
    </source>
</evidence>
<dbReference type="PANTHER" id="PTHR24221:SF248">
    <property type="entry name" value="ABC TRANSPORTER TRANSMEMBRANE REGION"/>
    <property type="match status" value="1"/>
</dbReference>
<dbReference type="GO" id="GO:0005886">
    <property type="term" value="C:plasma membrane"/>
    <property type="evidence" value="ECO:0007669"/>
    <property type="project" value="UniProtKB-SubCell"/>
</dbReference>
<organism evidence="13 14">
    <name type="scientific">Rhizobium altiplani</name>
    <dbReference type="NCBI Taxonomy" id="1864509"/>
    <lineage>
        <taxon>Bacteria</taxon>
        <taxon>Pseudomonadati</taxon>
        <taxon>Pseudomonadota</taxon>
        <taxon>Alphaproteobacteria</taxon>
        <taxon>Hyphomicrobiales</taxon>
        <taxon>Rhizobiaceae</taxon>
        <taxon>Rhizobium/Agrobacterium group</taxon>
        <taxon>Rhizobium</taxon>
    </lineage>
</organism>
<keyword evidence="8 10" id="KW-1133">Transmembrane helix</keyword>
<proteinExistence type="inferred from homology"/>
<dbReference type="GO" id="GO:0140359">
    <property type="term" value="F:ABC-type transporter activity"/>
    <property type="evidence" value="ECO:0007669"/>
    <property type="project" value="InterPro"/>
</dbReference>
<dbReference type="InterPro" id="IPR017871">
    <property type="entry name" value="ABC_transporter-like_CS"/>
</dbReference>
<evidence type="ECO:0000256" key="4">
    <source>
        <dbReference type="ARBA" id="ARBA00022475"/>
    </source>
</evidence>
<dbReference type="GO" id="GO:0016887">
    <property type="term" value="F:ATP hydrolysis activity"/>
    <property type="evidence" value="ECO:0007669"/>
    <property type="project" value="InterPro"/>
</dbReference>
<feature type="transmembrane region" description="Helical" evidence="10">
    <location>
        <begin position="253"/>
        <end position="270"/>
    </location>
</feature>
<feature type="transmembrane region" description="Helical" evidence="10">
    <location>
        <begin position="148"/>
        <end position="177"/>
    </location>
</feature>
<evidence type="ECO:0000256" key="1">
    <source>
        <dbReference type="ARBA" id="ARBA00004651"/>
    </source>
</evidence>
<dbReference type="SUPFAM" id="SSF52540">
    <property type="entry name" value="P-loop containing nucleoside triphosphate hydrolases"/>
    <property type="match status" value="1"/>
</dbReference>
<keyword evidence="3" id="KW-0813">Transport</keyword>
<dbReference type="Proteomes" id="UP000068164">
    <property type="component" value="Unassembled WGS sequence"/>
</dbReference>
<evidence type="ECO:0000256" key="5">
    <source>
        <dbReference type="ARBA" id="ARBA00022692"/>
    </source>
</evidence>
<evidence type="ECO:0000259" key="11">
    <source>
        <dbReference type="PROSITE" id="PS50893"/>
    </source>
</evidence>
<comment type="similarity">
    <text evidence="2">Belongs to the ABC transporter superfamily.</text>
</comment>
<dbReference type="InterPro" id="IPR003439">
    <property type="entry name" value="ABC_transporter-like_ATP-bd"/>
</dbReference>
<dbReference type="Gene3D" id="3.40.50.300">
    <property type="entry name" value="P-loop containing nucleotide triphosphate hydrolases"/>
    <property type="match status" value="1"/>
</dbReference>
<dbReference type="NCBIfam" id="TIGR01842">
    <property type="entry name" value="type_I_sec_PrtD"/>
    <property type="match status" value="1"/>
</dbReference>
<keyword evidence="4" id="KW-1003">Cell membrane</keyword>
<comment type="caution">
    <text evidence="13">The sequence shown here is derived from an EMBL/GenBank/DDBJ whole genome shotgun (WGS) entry which is preliminary data.</text>
</comment>
<dbReference type="GO" id="GO:0034040">
    <property type="term" value="F:ATPase-coupled lipid transmembrane transporter activity"/>
    <property type="evidence" value="ECO:0007669"/>
    <property type="project" value="TreeGrafter"/>
</dbReference>
<accession>A0A109JX07</accession>
<reference evidence="13 14" key="1">
    <citation type="submission" date="2015-11" db="EMBL/GenBank/DDBJ databases">
        <title>Draft Genome Sequence of the Strain BR 10423 (Rhizobium sp.) isolated from nodules of Mimosa pudica.</title>
        <authorList>
            <person name="Barauna A.C."/>
            <person name="Zilli J.E."/>
            <person name="Simoes-Araujo J.L."/>
            <person name="Reis V.M."/>
            <person name="James E.K."/>
            <person name="Reis F.B.Jr."/>
            <person name="Rouws L.F."/>
            <person name="Passos S.R."/>
            <person name="Gois S.R."/>
        </authorList>
    </citation>
    <scope>NUCLEOTIDE SEQUENCE [LARGE SCALE GENOMIC DNA]</scope>
    <source>
        <strain evidence="13 14">BR10423</strain>
    </source>
</reference>
<dbReference type="AlphaFoldDB" id="A0A109JX07"/>
<comment type="subcellular location">
    <subcellularLocation>
        <location evidence="1">Cell membrane</location>
        <topology evidence="1">Multi-pass membrane protein</topology>
    </subcellularLocation>
</comment>
<dbReference type="GO" id="GO:0030256">
    <property type="term" value="C:type I protein secretion system complex"/>
    <property type="evidence" value="ECO:0007669"/>
    <property type="project" value="InterPro"/>
</dbReference>
<evidence type="ECO:0000256" key="8">
    <source>
        <dbReference type="ARBA" id="ARBA00022989"/>
    </source>
</evidence>
<dbReference type="GO" id="GO:0005524">
    <property type="term" value="F:ATP binding"/>
    <property type="evidence" value="ECO:0007669"/>
    <property type="project" value="UniProtKB-KW"/>
</dbReference>
<dbReference type="PANTHER" id="PTHR24221">
    <property type="entry name" value="ATP-BINDING CASSETTE SUB-FAMILY B"/>
    <property type="match status" value="1"/>
</dbReference>
<dbReference type="Gene3D" id="1.20.1560.10">
    <property type="entry name" value="ABC transporter type 1, transmembrane domain"/>
    <property type="match status" value="1"/>
</dbReference>
<dbReference type="FunFam" id="3.40.50.300:FF:001444">
    <property type="entry name" value="ABC transporter ATP-binding protein"/>
    <property type="match status" value="1"/>
</dbReference>
<protein>
    <submittedName>
        <fullName evidence="13">Type I secretion protein</fullName>
    </submittedName>
</protein>
<keyword evidence="5 10" id="KW-0812">Transmembrane</keyword>
<evidence type="ECO:0000256" key="10">
    <source>
        <dbReference type="SAM" id="Phobius"/>
    </source>
</evidence>
<dbReference type="PROSITE" id="PS50929">
    <property type="entry name" value="ABC_TM1F"/>
    <property type="match status" value="1"/>
</dbReference>
<gene>
    <name evidence="13" type="ORF">AS026_32975</name>
</gene>
<dbReference type="InterPro" id="IPR027417">
    <property type="entry name" value="P-loop_NTPase"/>
</dbReference>
<dbReference type="InterPro" id="IPR036640">
    <property type="entry name" value="ABC1_TM_sf"/>
</dbReference>
<evidence type="ECO:0000256" key="2">
    <source>
        <dbReference type="ARBA" id="ARBA00005417"/>
    </source>
</evidence>